<comment type="subcellular location">
    <subcellularLocation>
        <location evidence="1">Secreted</location>
        <location evidence="1">Cell wall</location>
    </subcellularLocation>
</comment>
<evidence type="ECO:0000256" key="4">
    <source>
        <dbReference type="ARBA" id="ARBA00022801"/>
    </source>
</evidence>
<dbReference type="EMBL" id="LXQA010008749">
    <property type="protein sequence ID" value="MCH85564.1"/>
    <property type="molecule type" value="Genomic_DNA"/>
</dbReference>
<evidence type="ECO:0000256" key="6">
    <source>
        <dbReference type="PROSITE-ProRule" id="PRU10040"/>
    </source>
</evidence>
<protein>
    <recommendedName>
        <fullName evidence="7">Pectinesterase</fullName>
        <ecNumber evidence="7">3.1.1.11</ecNumber>
    </recommendedName>
</protein>
<comment type="catalytic activity">
    <reaction evidence="7">
        <text>[(1-&gt;4)-alpha-D-galacturonosyl methyl ester](n) + n H2O = [(1-&gt;4)-alpha-D-galacturonosyl](n) + n methanol + n H(+)</text>
        <dbReference type="Rhea" id="RHEA:22380"/>
        <dbReference type="Rhea" id="RHEA-COMP:14570"/>
        <dbReference type="Rhea" id="RHEA-COMP:14573"/>
        <dbReference type="ChEBI" id="CHEBI:15377"/>
        <dbReference type="ChEBI" id="CHEBI:15378"/>
        <dbReference type="ChEBI" id="CHEBI:17790"/>
        <dbReference type="ChEBI" id="CHEBI:140522"/>
        <dbReference type="ChEBI" id="CHEBI:140523"/>
        <dbReference type="EC" id="3.1.1.11"/>
    </reaction>
</comment>
<comment type="caution">
    <text evidence="9">The sequence shown here is derived from an EMBL/GenBank/DDBJ whole genome shotgun (WGS) entry which is preliminary data.</text>
</comment>
<organism evidence="9 10">
    <name type="scientific">Trifolium medium</name>
    <dbReference type="NCBI Taxonomy" id="97028"/>
    <lineage>
        <taxon>Eukaryota</taxon>
        <taxon>Viridiplantae</taxon>
        <taxon>Streptophyta</taxon>
        <taxon>Embryophyta</taxon>
        <taxon>Tracheophyta</taxon>
        <taxon>Spermatophyta</taxon>
        <taxon>Magnoliopsida</taxon>
        <taxon>eudicotyledons</taxon>
        <taxon>Gunneridae</taxon>
        <taxon>Pentapetalae</taxon>
        <taxon>rosids</taxon>
        <taxon>fabids</taxon>
        <taxon>Fabales</taxon>
        <taxon>Fabaceae</taxon>
        <taxon>Papilionoideae</taxon>
        <taxon>50 kb inversion clade</taxon>
        <taxon>NPAAA clade</taxon>
        <taxon>Hologalegina</taxon>
        <taxon>IRL clade</taxon>
        <taxon>Trifolieae</taxon>
        <taxon>Trifolium</taxon>
    </lineage>
</organism>
<feature type="domain" description="Pectinesterase catalytic" evidence="8">
    <location>
        <begin position="79"/>
        <end position="265"/>
    </location>
</feature>
<dbReference type="Pfam" id="PF01095">
    <property type="entry name" value="Pectinesterase"/>
    <property type="match status" value="1"/>
</dbReference>
<dbReference type="Gene3D" id="2.160.20.10">
    <property type="entry name" value="Single-stranded right-handed beta-helix, Pectin lyase-like"/>
    <property type="match status" value="1"/>
</dbReference>
<dbReference type="InterPro" id="IPR011050">
    <property type="entry name" value="Pectin_lyase_fold/virulence"/>
</dbReference>
<dbReference type="InterPro" id="IPR012334">
    <property type="entry name" value="Pectin_lyas_fold"/>
</dbReference>
<evidence type="ECO:0000313" key="9">
    <source>
        <dbReference type="EMBL" id="MCH85564.1"/>
    </source>
</evidence>
<dbReference type="InterPro" id="IPR000070">
    <property type="entry name" value="Pectinesterase_cat"/>
</dbReference>
<dbReference type="PROSITE" id="PS00503">
    <property type="entry name" value="PECTINESTERASE_2"/>
    <property type="match status" value="1"/>
</dbReference>
<reference evidence="9 10" key="1">
    <citation type="journal article" date="2018" name="Front. Plant Sci.">
        <title>Red Clover (Trifolium pratense) and Zigzag Clover (T. medium) - A Picture of Genomic Similarities and Differences.</title>
        <authorList>
            <person name="Dluhosova J."/>
            <person name="Istvanek J."/>
            <person name="Nedelnik J."/>
            <person name="Repkova J."/>
        </authorList>
    </citation>
    <scope>NUCLEOTIDE SEQUENCE [LARGE SCALE GENOMIC DNA]</scope>
    <source>
        <strain evidence="10">cv. 10/8</strain>
        <tissue evidence="9">Leaf</tissue>
    </source>
</reference>
<evidence type="ECO:0000256" key="3">
    <source>
        <dbReference type="ARBA" id="ARBA00022512"/>
    </source>
</evidence>
<name>A0A392MH55_9FABA</name>
<keyword evidence="4 7" id="KW-0378">Hydrolase</keyword>
<dbReference type="PANTHER" id="PTHR31707">
    <property type="entry name" value="PECTINESTERASE"/>
    <property type="match status" value="1"/>
</dbReference>
<dbReference type="Proteomes" id="UP000265520">
    <property type="component" value="Unassembled WGS sequence"/>
</dbReference>
<dbReference type="UniPathway" id="UPA00545">
    <property type="reaction ID" value="UER00823"/>
</dbReference>
<dbReference type="SUPFAM" id="SSF51126">
    <property type="entry name" value="Pectin lyase-like"/>
    <property type="match status" value="1"/>
</dbReference>
<evidence type="ECO:0000313" key="10">
    <source>
        <dbReference type="Proteomes" id="UP000265520"/>
    </source>
</evidence>
<feature type="chain" id="PRO_5017102047" description="Pectinesterase" evidence="7">
    <location>
        <begin position="23"/>
        <end position="265"/>
    </location>
</feature>
<dbReference type="GO" id="GO:0045490">
    <property type="term" value="P:pectin catabolic process"/>
    <property type="evidence" value="ECO:0007669"/>
    <property type="project" value="UniProtKB-UniRule"/>
</dbReference>
<sequence length="265" mass="29669">MVTLKLLIIFQIFFCTPLHVLTVPDHFSLQGEFPTWIKARDRMMLETSNVKNIDVVVALDGTEDYRKVMDAIFSAPKRDGMDATVISGNLSSRRNNLTSYYTATFAVDGIGFIAKYISFKNTAGPKNNQAVALRSSSDKSVFYRCGIFGYQDSLYAHSQRQFYRECRISGTVDFIFGYAAAVFQNCNILVKKGTPGQSNTITAQGGMHDSTKPFGFSFQFCKISADHDLLPVVKSTQTYLGRPWKDHSKTIFMETYITNVLSAQG</sequence>
<feature type="non-terminal residue" evidence="9">
    <location>
        <position position="265"/>
    </location>
</feature>
<keyword evidence="10" id="KW-1185">Reference proteome</keyword>
<evidence type="ECO:0000259" key="8">
    <source>
        <dbReference type="Pfam" id="PF01095"/>
    </source>
</evidence>
<proteinExistence type="predicted"/>
<comment type="pathway">
    <text evidence="2 7">Glycan metabolism; pectin degradation; 2-dehydro-3-deoxy-D-gluconate from pectin: step 1/5.</text>
</comment>
<dbReference type="AlphaFoldDB" id="A0A392MH55"/>
<keyword evidence="3" id="KW-0964">Secreted</keyword>
<feature type="active site" evidence="6">
    <location>
        <position position="173"/>
    </location>
</feature>
<evidence type="ECO:0000256" key="7">
    <source>
        <dbReference type="RuleBase" id="RU000589"/>
    </source>
</evidence>
<keyword evidence="3" id="KW-0134">Cell wall</keyword>
<evidence type="ECO:0000256" key="2">
    <source>
        <dbReference type="ARBA" id="ARBA00005184"/>
    </source>
</evidence>
<keyword evidence="5 7" id="KW-0063">Aspartyl esterase</keyword>
<keyword evidence="7" id="KW-0732">Signal</keyword>
<gene>
    <name evidence="9" type="ORF">A2U01_0006412</name>
</gene>
<evidence type="ECO:0000256" key="1">
    <source>
        <dbReference type="ARBA" id="ARBA00004191"/>
    </source>
</evidence>
<dbReference type="GO" id="GO:0042545">
    <property type="term" value="P:cell wall modification"/>
    <property type="evidence" value="ECO:0007669"/>
    <property type="project" value="UniProtKB-UniRule"/>
</dbReference>
<dbReference type="GO" id="GO:0030599">
    <property type="term" value="F:pectinesterase activity"/>
    <property type="evidence" value="ECO:0007669"/>
    <property type="project" value="UniProtKB-UniRule"/>
</dbReference>
<evidence type="ECO:0000256" key="5">
    <source>
        <dbReference type="ARBA" id="ARBA00023085"/>
    </source>
</evidence>
<dbReference type="InterPro" id="IPR033131">
    <property type="entry name" value="Pectinesterase_Asp_AS"/>
</dbReference>
<dbReference type="EC" id="3.1.1.11" evidence="7"/>
<feature type="signal peptide" evidence="7">
    <location>
        <begin position="1"/>
        <end position="22"/>
    </location>
</feature>
<accession>A0A392MH55</accession>